<proteinExistence type="predicted"/>
<dbReference type="Proteomes" id="UP000000763">
    <property type="component" value="Chromosome 3"/>
</dbReference>
<gene>
    <name evidence="3" type="primary">OSJNBa0087O09.12</name>
</gene>
<accession>Q852N0</accession>
<feature type="region of interest" description="Disordered" evidence="1">
    <location>
        <begin position="204"/>
        <end position="229"/>
    </location>
</feature>
<feature type="compositionally biased region" description="Basic and acidic residues" evidence="1">
    <location>
        <begin position="38"/>
        <end position="50"/>
    </location>
</feature>
<dbReference type="PANTHER" id="PTHR33086:SF81">
    <property type="entry name" value="OS03G0789900 PROTEIN"/>
    <property type="match status" value="1"/>
</dbReference>
<organism evidence="3 4">
    <name type="scientific">Oryza sativa subsp. japonica</name>
    <name type="common">Rice</name>
    <dbReference type="NCBI Taxonomy" id="39947"/>
    <lineage>
        <taxon>Eukaryota</taxon>
        <taxon>Viridiplantae</taxon>
        <taxon>Streptophyta</taxon>
        <taxon>Embryophyta</taxon>
        <taxon>Tracheophyta</taxon>
        <taxon>Spermatophyta</taxon>
        <taxon>Magnoliopsida</taxon>
        <taxon>Liliopsida</taxon>
        <taxon>Poales</taxon>
        <taxon>Poaceae</taxon>
        <taxon>BOP clade</taxon>
        <taxon>Oryzoideae</taxon>
        <taxon>Oryzeae</taxon>
        <taxon>Oryzinae</taxon>
        <taxon>Oryza</taxon>
        <taxon>Oryza sativa</taxon>
    </lineage>
</organism>
<reference evidence="4" key="2">
    <citation type="journal article" date="2008" name="Nucleic Acids Res.">
        <title>The rice annotation project database (RAP-DB): 2008 update.</title>
        <authorList>
            <consortium name="The rice annotation project (RAP)"/>
        </authorList>
    </citation>
    <scope>GENOME REANNOTATION</scope>
    <source>
        <strain evidence="4">cv. Nipponbare</strain>
    </source>
</reference>
<name>Q852N0_ORYSJ</name>
<dbReference type="Pfam" id="PF07762">
    <property type="entry name" value="DUF1618"/>
    <property type="match status" value="1"/>
</dbReference>
<dbReference type="AlphaFoldDB" id="Q852N0"/>
<reference evidence="4" key="1">
    <citation type="journal article" date="2005" name="Nature">
        <title>The map-based sequence of the rice genome.</title>
        <authorList>
            <consortium name="International rice genome sequencing project (IRGSP)"/>
            <person name="Matsumoto T."/>
            <person name="Wu J."/>
            <person name="Kanamori H."/>
            <person name="Katayose Y."/>
            <person name="Fujisawa M."/>
            <person name="Namiki N."/>
            <person name="Mizuno H."/>
            <person name="Yamamoto K."/>
            <person name="Antonio B.A."/>
            <person name="Baba T."/>
            <person name="Sakata K."/>
            <person name="Nagamura Y."/>
            <person name="Aoki H."/>
            <person name="Arikawa K."/>
            <person name="Arita K."/>
            <person name="Bito T."/>
            <person name="Chiden Y."/>
            <person name="Fujitsuka N."/>
            <person name="Fukunaka R."/>
            <person name="Hamada M."/>
            <person name="Harada C."/>
            <person name="Hayashi A."/>
            <person name="Hijishita S."/>
            <person name="Honda M."/>
            <person name="Hosokawa S."/>
            <person name="Ichikawa Y."/>
            <person name="Idonuma A."/>
            <person name="Iijima M."/>
            <person name="Ikeda M."/>
            <person name="Ikeno M."/>
            <person name="Ito K."/>
            <person name="Ito S."/>
            <person name="Ito T."/>
            <person name="Ito Y."/>
            <person name="Ito Y."/>
            <person name="Iwabuchi A."/>
            <person name="Kamiya K."/>
            <person name="Karasawa W."/>
            <person name="Kurita K."/>
            <person name="Katagiri S."/>
            <person name="Kikuta A."/>
            <person name="Kobayashi H."/>
            <person name="Kobayashi N."/>
            <person name="Machita K."/>
            <person name="Maehara T."/>
            <person name="Masukawa M."/>
            <person name="Mizubayashi T."/>
            <person name="Mukai Y."/>
            <person name="Nagasaki H."/>
            <person name="Nagata Y."/>
            <person name="Naito S."/>
            <person name="Nakashima M."/>
            <person name="Nakama Y."/>
            <person name="Nakamichi Y."/>
            <person name="Nakamura M."/>
            <person name="Meguro A."/>
            <person name="Negishi M."/>
            <person name="Ohta I."/>
            <person name="Ohta T."/>
            <person name="Okamoto M."/>
            <person name="Ono N."/>
            <person name="Saji S."/>
            <person name="Sakaguchi M."/>
            <person name="Sakai K."/>
            <person name="Shibata M."/>
            <person name="Shimokawa T."/>
            <person name="Song J."/>
            <person name="Takazaki Y."/>
            <person name="Terasawa K."/>
            <person name="Tsugane M."/>
            <person name="Tsuji K."/>
            <person name="Ueda S."/>
            <person name="Waki K."/>
            <person name="Yamagata H."/>
            <person name="Yamamoto M."/>
            <person name="Yamamoto S."/>
            <person name="Yamane H."/>
            <person name="Yoshiki S."/>
            <person name="Yoshihara R."/>
            <person name="Yukawa K."/>
            <person name="Zhong H."/>
            <person name="Yano M."/>
            <person name="Yuan Q."/>
            <person name="Ouyang S."/>
            <person name="Liu J."/>
            <person name="Jones K.M."/>
            <person name="Gansberger K."/>
            <person name="Moffat K."/>
            <person name="Hill J."/>
            <person name="Bera J."/>
            <person name="Fadrosh D."/>
            <person name="Jin S."/>
            <person name="Johri S."/>
            <person name="Kim M."/>
            <person name="Overton L."/>
            <person name="Reardon M."/>
            <person name="Tsitrin T."/>
            <person name="Vuong H."/>
            <person name="Weaver B."/>
            <person name="Ciecko A."/>
            <person name="Tallon L."/>
            <person name="Jackson J."/>
            <person name="Pai G."/>
            <person name="Aken S.V."/>
            <person name="Utterback T."/>
            <person name="Reidmuller S."/>
            <person name="Feldblyum T."/>
            <person name="Hsiao J."/>
            <person name="Zismann V."/>
            <person name="Iobst S."/>
            <person name="de Vazeille A.R."/>
            <person name="Buell C.R."/>
            <person name="Ying K."/>
            <person name="Li Y."/>
            <person name="Lu T."/>
            <person name="Huang Y."/>
            <person name="Zhao Q."/>
            <person name="Feng Q."/>
            <person name="Zhang L."/>
            <person name="Zhu J."/>
            <person name="Weng Q."/>
            <person name="Mu J."/>
            <person name="Lu Y."/>
            <person name="Fan D."/>
            <person name="Liu Y."/>
            <person name="Guan J."/>
            <person name="Zhang Y."/>
            <person name="Yu S."/>
            <person name="Liu X."/>
            <person name="Zhang Y."/>
            <person name="Hong G."/>
            <person name="Han B."/>
            <person name="Choisne N."/>
            <person name="Demange N."/>
            <person name="Orjeda G."/>
            <person name="Samain S."/>
            <person name="Cattolico L."/>
            <person name="Pelletier E."/>
            <person name="Couloux A."/>
            <person name="Segurens B."/>
            <person name="Wincker P."/>
            <person name="D'Hont A."/>
            <person name="Scarpelli C."/>
            <person name="Weissenbach J."/>
            <person name="Salanoubat M."/>
            <person name="Quetier F."/>
            <person name="Yu Y."/>
            <person name="Kim H.R."/>
            <person name="Rambo T."/>
            <person name="Currie J."/>
            <person name="Collura K."/>
            <person name="Luo M."/>
            <person name="Yang T."/>
            <person name="Ammiraju J.S.S."/>
            <person name="Engler F."/>
            <person name="Soderlund C."/>
            <person name="Wing R.A."/>
            <person name="Palmer L.E."/>
            <person name="de la Bastide M."/>
            <person name="Spiegel L."/>
            <person name="Nascimento L."/>
            <person name="Zutavern T."/>
            <person name="O'Shaughnessy A."/>
            <person name="Dike S."/>
            <person name="Dedhia N."/>
            <person name="Preston R."/>
            <person name="Balija V."/>
            <person name="McCombie W.R."/>
            <person name="Chow T."/>
            <person name="Chen H."/>
            <person name="Chung M."/>
            <person name="Chen C."/>
            <person name="Shaw J."/>
            <person name="Wu H."/>
            <person name="Hsiao K."/>
            <person name="Chao Y."/>
            <person name="Chu M."/>
            <person name="Cheng C."/>
            <person name="Hour A."/>
            <person name="Lee P."/>
            <person name="Lin S."/>
            <person name="Lin Y."/>
            <person name="Liou J."/>
            <person name="Liu S."/>
            <person name="Hsing Y."/>
            <person name="Raghuvanshi S."/>
            <person name="Mohanty A."/>
            <person name="Bharti A.K."/>
            <person name="Gaur A."/>
            <person name="Gupta V."/>
            <person name="Kumar D."/>
            <person name="Ravi V."/>
            <person name="Vij S."/>
            <person name="Kapur A."/>
            <person name="Khurana P."/>
            <person name="Khurana P."/>
            <person name="Khurana J.P."/>
            <person name="Tyagi A.K."/>
            <person name="Gaikwad K."/>
            <person name="Singh A."/>
            <person name="Dalal V."/>
            <person name="Srivastava S."/>
            <person name="Dixit A."/>
            <person name="Pal A.K."/>
            <person name="Ghazi I.A."/>
            <person name="Yadav M."/>
            <person name="Pandit A."/>
            <person name="Bhargava A."/>
            <person name="Sureshbabu K."/>
            <person name="Batra K."/>
            <person name="Sharma T.R."/>
            <person name="Mohapatra T."/>
            <person name="Singh N.K."/>
            <person name="Messing J."/>
            <person name="Nelson A.B."/>
            <person name="Fuks G."/>
            <person name="Kavchok S."/>
            <person name="Keizer G."/>
            <person name="Linton E."/>
            <person name="Llaca V."/>
            <person name="Song R."/>
            <person name="Tanyolac B."/>
            <person name="Young S."/>
            <person name="Ho-Il K."/>
            <person name="Hahn J.H."/>
            <person name="Sangsakoo G."/>
            <person name="Vanavichit A."/>
            <person name="de Mattos Luiz.A.T."/>
            <person name="Zimmer P.D."/>
            <person name="Malone G."/>
            <person name="Dellagostin O."/>
            <person name="de Oliveira A.C."/>
            <person name="Bevan M."/>
            <person name="Bancroft I."/>
            <person name="Minx P."/>
            <person name="Cordum H."/>
            <person name="Wilson R."/>
            <person name="Cheng Z."/>
            <person name="Jin W."/>
            <person name="Jiang J."/>
            <person name="Leong S.A."/>
            <person name="Iwama H."/>
            <person name="Gojobori T."/>
            <person name="Itoh T."/>
            <person name="Niimura Y."/>
            <person name="Fujii Y."/>
            <person name="Habara T."/>
            <person name="Sakai H."/>
            <person name="Sato Y."/>
            <person name="Wilson G."/>
            <person name="Kumar K."/>
            <person name="McCouch S."/>
            <person name="Juretic N."/>
            <person name="Hoen D."/>
            <person name="Wright S."/>
            <person name="Bruskiewich R."/>
            <person name="Bureau T."/>
            <person name="Miyao A."/>
            <person name="Hirochika H."/>
            <person name="Nishikawa T."/>
            <person name="Kadowaki K."/>
            <person name="Sugiura M."/>
            <person name="Burr B."/>
            <person name="Sasaki T."/>
        </authorList>
    </citation>
    <scope>NUCLEOTIDE SEQUENCE [LARGE SCALE GENOMIC DNA]</scope>
    <source>
        <strain evidence="4">cv. Nipponbare</strain>
    </source>
</reference>
<feature type="region of interest" description="Disordered" evidence="1">
    <location>
        <begin position="27"/>
        <end position="50"/>
    </location>
</feature>
<dbReference type="InterPro" id="IPR011676">
    <property type="entry name" value="DUF1618"/>
</dbReference>
<feature type="domain" description="DUF1618" evidence="2">
    <location>
        <begin position="321"/>
        <end position="454"/>
    </location>
</feature>
<dbReference type="EMBL" id="AC087096">
    <property type="protein sequence ID" value="AAO24902.1"/>
    <property type="molecule type" value="Genomic_DNA"/>
</dbReference>
<feature type="region of interest" description="Disordered" evidence="1">
    <location>
        <begin position="64"/>
        <end position="88"/>
    </location>
</feature>
<dbReference type="PANTHER" id="PTHR33086">
    <property type="entry name" value="OS05G0468200 PROTEIN-RELATED"/>
    <property type="match status" value="1"/>
</dbReference>
<evidence type="ECO:0000313" key="4">
    <source>
        <dbReference type="Proteomes" id="UP000000763"/>
    </source>
</evidence>
<feature type="compositionally biased region" description="Basic and acidic residues" evidence="1">
    <location>
        <begin position="220"/>
        <end position="229"/>
    </location>
</feature>
<sequence length="573" mass="63202">MHRVGNPCYYLDSNMNSTYEARGRRALKLGGPQPGLESRLDDQKKHQRDVEPDIRPLYQILRNPTKQTPIRPNSDHGGHHETRKTHRIRHPRLAQPPPVFDHSLRLKAKAAPIRSAPNCTVVAAQSTVGELDLLSASTDSPPNADDGWTELRGGGSVVGKLREGRSIASEFGGVGSIAAVPHDFSSRAATPAIMTSRTHWFSWPRCPSSPARTTPSSGGDDAKGKGKMPEFAEEDVLTGDEEDVLTGEDVFLGKAKKVEFAGGEDDGDNDINWQDVLLLWPSSSSSPWELTKTANLPNQWLDDESSFVADLTFSFEGHGFWADLLCGVLFCSCDDLLSDKVDRVDFSFINLPMGYQADVRYTGQVAAPEVYRTMGYAGGSIRFISIDGFLEYINPGDRYVTLWRLLLKSNTWVKEYEISLKELWNQQEFCNANLPMSMTPMYPILSSLEEHIIYFMLGEFNQDRDGIAFPVGAYYLLQRRPWLPFFSMSTVCRSEVASKKIGSSALAFPSFGNDLHAPVYLAFIQFKVNTASILPYRPTGGEETDGDMGRGGRGFSATSDAAAAGAAMAVTRS</sequence>
<evidence type="ECO:0000256" key="1">
    <source>
        <dbReference type="SAM" id="MobiDB-lite"/>
    </source>
</evidence>
<evidence type="ECO:0000259" key="2">
    <source>
        <dbReference type="Pfam" id="PF07762"/>
    </source>
</evidence>
<protein>
    <recommendedName>
        <fullName evidence="2">DUF1618 domain-containing protein</fullName>
    </recommendedName>
</protein>
<evidence type="ECO:0000313" key="3">
    <source>
        <dbReference type="EMBL" id="AAO24902.1"/>
    </source>
</evidence>